<gene>
    <name evidence="1" type="ORF">GSOID_T00012781001</name>
</gene>
<sequence length="290" mass="32650">MKINPTPLVLSLAALGVMDEEEHENAALSALVNLLERIEKEPKWRKQQNDLLAYSSSTLQPGIDSQIQGLLQHSRDAAPALTWSQYLYRMLIARLCRRILTEYGEFNFEQESRLADSIHLLHPLTSMTSRLEIGAQLMLTNIPKFLKRTGEWLKRSHLRSLDSQRSRVAHLFTLALHPREESYKELSRLMLPLGGVSVLKLNLRTTALLKTVSTTAADPRKMVQAIGTSALTIVFGQGTQKALNESIINAMAVLWANQTLSSPGESQADELFKMAECIVTNFYPLLIHYK</sequence>
<protein>
    <submittedName>
        <fullName evidence="1">Uncharacterized protein</fullName>
    </submittedName>
</protein>
<proteinExistence type="predicted"/>
<dbReference type="AlphaFoldDB" id="E4XJI3"/>
<reference evidence="1" key="1">
    <citation type="journal article" date="2010" name="Science">
        <title>Plasticity of animal genome architecture unmasked by rapid evolution of a pelagic tunicate.</title>
        <authorList>
            <person name="Denoeud F."/>
            <person name="Henriet S."/>
            <person name="Mungpakdee S."/>
            <person name="Aury J.M."/>
            <person name="Da Silva C."/>
            <person name="Brinkmann H."/>
            <person name="Mikhaleva J."/>
            <person name="Olsen L.C."/>
            <person name="Jubin C."/>
            <person name="Canestro C."/>
            <person name="Bouquet J.M."/>
            <person name="Danks G."/>
            <person name="Poulain J."/>
            <person name="Campsteijn C."/>
            <person name="Adamski M."/>
            <person name="Cross I."/>
            <person name="Yadetie F."/>
            <person name="Muffato M."/>
            <person name="Louis A."/>
            <person name="Butcher S."/>
            <person name="Tsagkogeorga G."/>
            <person name="Konrad A."/>
            <person name="Singh S."/>
            <person name="Jensen M.F."/>
            <person name="Cong E.H."/>
            <person name="Eikeseth-Otteraa H."/>
            <person name="Noel B."/>
            <person name="Anthouard V."/>
            <person name="Porcel B.M."/>
            <person name="Kachouri-Lafond R."/>
            <person name="Nishino A."/>
            <person name="Ugolini M."/>
            <person name="Chourrout P."/>
            <person name="Nishida H."/>
            <person name="Aasland R."/>
            <person name="Huzurbazar S."/>
            <person name="Westhof E."/>
            <person name="Delsuc F."/>
            <person name="Lehrach H."/>
            <person name="Reinhardt R."/>
            <person name="Weissenbach J."/>
            <person name="Roy S.W."/>
            <person name="Artiguenave F."/>
            <person name="Postlethwait J.H."/>
            <person name="Manak J.R."/>
            <person name="Thompson E.M."/>
            <person name="Jaillon O."/>
            <person name="Du Pasquier L."/>
            <person name="Boudinot P."/>
            <person name="Liberles D.A."/>
            <person name="Volff J.N."/>
            <person name="Philippe H."/>
            <person name="Lenhard B."/>
            <person name="Roest Crollius H."/>
            <person name="Wincker P."/>
            <person name="Chourrout D."/>
        </authorList>
    </citation>
    <scope>NUCLEOTIDE SEQUENCE [LARGE SCALE GENOMIC DNA]</scope>
</reference>
<organism evidence="1">
    <name type="scientific">Oikopleura dioica</name>
    <name type="common">Tunicate</name>
    <dbReference type="NCBI Taxonomy" id="34765"/>
    <lineage>
        <taxon>Eukaryota</taxon>
        <taxon>Metazoa</taxon>
        <taxon>Chordata</taxon>
        <taxon>Tunicata</taxon>
        <taxon>Appendicularia</taxon>
        <taxon>Copelata</taxon>
        <taxon>Oikopleuridae</taxon>
        <taxon>Oikopleura</taxon>
    </lineage>
</organism>
<name>E4XJI3_OIKDI</name>
<dbReference type="EMBL" id="FN653060">
    <property type="protein sequence ID" value="CBY10626.1"/>
    <property type="molecule type" value="Genomic_DNA"/>
</dbReference>
<dbReference type="Proteomes" id="UP000001307">
    <property type="component" value="Unassembled WGS sequence"/>
</dbReference>
<evidence type="ECO:0000313" key="1">
    <source>
        <dbReference type="EMBL" id="CBY10626.1"/>
    </source>
</evidence>
<keyword evidence="2" id="KW-1185">Reference proteome</keyword>
<accession>E4XJI3</accession>
<dbReference type="InParanoid" id="E4XJI3"/>
<evidence type="ECO:0000313" key="2">
    <source>
        <dbReference type="Proteomes" id="UP000001307"/>
    </source>
</evidence>